<dbReference type="PANTHER" id="PTHR20275">
    <property type="entry name" value="NAD KINASE"/>
    <property type="match status" value="1"/>
</dbReference>
<evidence type="ECO:0000256" key="5">
    <source>
        <dbReference type="ARBA" id="ARBA00047925"/>
    </source>
</evidence>
<keyword evidence="1 6" id="KW-0808">Transferase</keyword>
<feature type="binding site" evidence="6">
    <location>
        <position position="236"/>
    </location>
    <ligand>
        <name>NAD(+)</name>
        <dbReference type="ChEBI" id="CHEBI:57540"/>
    </ligand>
</feature>
<dbReference type="EC" id="2.7.1.23" evidence="6"/>
<comment type="catalytic activity">
    <reaction evidence="5 6">
        <text>NAD(+) + ATP = ADP + NADP(+) + H(+)</text>
        <dbReference type="Rhea" id="RHEA:18629"/>
        <dbReference type="ChEBI" id="CHEBI:15378"/>
        <dbReference type="ChEBI" id="CHEBI:30616"/>
        <dbReference type="ChEBI" id="CHEBI:57540"/>
        <dbReference type="ChEBI" id="CHEBI:58349"/>
        <dbReference type="ChEBI" id="CHEBI:456216"/>
        <dbReference type="EC" id="2.7.1.23"/>
    </reaction>
</comment>
<dbReference type="SUPFAM" id="SSF111331">
    <property type="entry name" value="NAD kinase/diacylglycerol kinase-like"/>
    <property type="match status" value="1"/>
</dbReference>
<keyword evidence="6" id="KW-0067">ATP-binding</keyword>
<evidence type="ECO:0000256" key="2">
    <source>
        <dbReference type="ARBA" id="ARBA00022777"/>
    </source>
</evidence>
<comment type="function">
    <text evidence="6">Involved in the regulation of the intracellular balance of NAD and NADP, and is a key enzyme in the biosynthesis of NADP. Catalyzes specifically the phosphorylation on 2'-hydroxyl of the adenosine moiety of NAD to yield NADP.</text>
</comment>
<dbReference type="GO" id="GO:0046872">
    <property type="term" value="F:metal ion binding"/>
    <property type="evidence" value="ECO:0007669"/>
    <property type="project" value="UniProtKB-UniRule"/>
</dbReference>
<dbReference type="InterPro" id="IPR016064">
    <property type="entry name" value="NAD/diacylglycerol_kinase_sf"/>
</dbReference>
<proteinExistence type="inferred from homology"/>
<dbReference type="HAMAP" id="MF_00361">
    <property type="entry name" value="NAD_kinase"/>
    <property type="match status" value="1"/>
</dbReference>
<dbReference type="PANTHER" id="PTHR20275:SF0">
    <property type="entry name" value="NAD KINASE"/>
    <property type="match status" value="1"/>
</dbReference>
<keyword evidence="3 6" id="KW-0521">NADP</keyword>
<keyword evidence="4 6" id="KW-0520">NAD</keyword>
<evidence type="ECO:0000256" key="3">
    <source>
        <dbReference type="ARBA" id="ARBA00022857"/>
    </source>
</evidence>
<comment type="caution">
    <text evidence="6">Lacks conserved residue(s) required for the propagation of feature annotation.</text>
</comment>
<feature type="binding site" evidence="6">
    <location>
        <begin position="67"/>
        <end position="68"/>
    </location>
    <ligand>
        <name>NAD(+)</name>
        <dbReference type="ChEBI" id="CHEBI:57540"/>
    </ligand>
</feature>
<dbReference type="InterPro" id="IPR017437">
    <property type="entry name" value="ATP-NAD_kinase_PpnK-typ_C"/>
</dbReference>
<feature type="binding site" evidence="6">
    <location>
        <position position="72"/>
    </location>
    <ligand>
        <name>NAD(+)</name>
        <dbReference type="ChEBI" id="CHEBI:57540"/>
    </ligand>
</feature>
<dbReference type="GO" id="GO:0019674">
    <property type="term" value="P:NAD+ metabolic process"/>
    <property type="evidence" value="ECO:0007669"/>
    <property type="project" value="InterPro"/>
</dbReference>
<keyword evidence="6" id="KW-0963">Cytoplasm</keyword>
<dbReference type="GO" id="GO:0005737">
    <property type="term" value="C:cytoplasm"/>
    <property type="evidence" value="ECO:0007669"/>
    <property type="project" value="UniProtKB-SubCell"/>
</dbReference>
<comment type="subcellular location">
    <subcellularLocation>
        <location evidence="6">Cytoplasm</location>
    </subcellularLocation>
</comment>
<gene>
    <name evidence="6" type="primary">nadK</name>
    <name evidence="7" type="ORF">ENS41_05860</name>
</gene>
<reference evidence="7" key="1">
    <citation type="journal article" date="2020" name="mSystems">
        <title>Genome- and Community-Level Interaction Insights into Carbon Utilization and Element Cycling Functions of Hydrothermarchaeota in Hydrothermal Sediment.</title>
        <authorList>
            <person name="Zhou Z."/>
            <person name="Liu Y."/>
            <person name="Xu W."/>
            <person name="Pan J."/>
            <person name="Luo Z.H."/>
            <person name="Li M."/>
        </authorList>
    </citation>
    <scope>NUCLEOTIDE SEQUENCE [LARGE SCALE GENOMIC DNA]</scope>
    <source>
        <strain evidence="7">SpSt-488</strain>
    </source>
</reference>
<dbReference type="EMBL" id="DSUT01000122">
    <property type="protein sequence ID" value="HGK28464.1"/>
    <property type="molecule type" value="Genomic_DNA"/>
</dbReference>
<comment type="caution">
    <text evidence="7">The sequence shown here is derived from an EMBL/GenBank/DDBJ whole genome shotgun (WGS) entry which is preliminary data.</text>
</comment>
<dbReference type="GO" id="GO:0006741">
    <property type="term" value="P:NADP+ biosynthetic process"/>
    <property type="evidence" value="ECO:0007669"/>
    <property type="project" value="UniProtKB-UniRule"/>
</dbReference>
<dbReference type="GO" id="GO:0003951">
    <property type="term" value="F:NAD+ kinase activity"/>
    <property type="evidence" value="ECO:0007669"/>
    <property type="project" value="UniProtKB-UniRule"/>
</dbReference>
<dbReference type="Pfam" id="PF01513">
    <property type="entry name" value="NAD_kinase"/>
    <property type="match status" value="1"/>
</dbReference>
<evidence type="ECO:0000256" key="1">
    <source>
        <dbReference type="ARBA" id="ARBA00022679"/>
    </source>
</evidence>
<feature type="binding site" evidence="6">
    <location>
        <begin position="136"/>
        <end position="137"/>
    </location>
    <ligand>
        <name>NAD(+)</name>
        <dbReference type="ChEBI" id="CHEBI:57540"/>
    </ligand>
</feature>
<dbReference type="InterPro" id="IPR002504">
    <property type="entry name" value="NADK"/>
</dbReference>
<dbReference type="InterPro" id="IPR017438">
    <property type="entry name" value="ATP-NAD_kinase_N"/>
</dbReference>
<comment type="cofactor">
    <cofactor evidence="6">
        <name>a divalent metal cation</name>
        <dbReference type="ChEBI" id="CHEBI:60240"/>
    </cofactor>
</comment>
<dbReference type="GO" id="GO:0051287">
    <property type="term" value="F:NAD binding"/>
    <property type="evidence" value="ECO:0007669"/>
    <property type="project" value="UniProtKB-ARBA"/>
</dbReference>
<evidence type="ECO:0000256" key="4">
    <source>
        <dbReference type="ARBA" id="ARBA00023027"/>
    </source>
</evidence>
<feature type="binding site" evidence="6">
    <location>
        <position position="147"/>
    </location>
    <ligand>
        <name>NAD(+)</name>
        <dbReference type="ChEBI" id="CHEBI:57540"/>
    </ligand>
</feature>
<evidence type="ECO:0000256" key="6">
    <source>
        <dbReference type="HAMAP-Rule" id="MF_00361"/>
    </source>
</evidence>
<dbReference type="Pfam" id="PF20143">
    <property type="entry name" value="NAD_kinase_C"/>
    <property type="match status" value="1"/>
</dbReference>
<accession>A0A7C4CE85</accession>
<protein>
    <recommendedName>
        <fullName evidence="6">NAD kinase</fullName>
        <ecNumber evidence="6">2.7.1.23</ecNumber>
    </recommendedName>
    <alternativeName>
        <fullName evidence="6">ATP-dependent NAD kinase</fullName>
    </alternativeName>
</protein>
<dbReference type="AlphaFoldDB" id="A0A7C4CE85"/>
<feature type="active site" description="Proton acceptor" evidence="6">
    <location>
        <position position="67"/>
    </location>
</feature>
<dbReference type="Gene3D" id="2.60.200.30">
    <property type="entry name" value="Probable inorganic polyphosphate/atp-NAD kinase, domain 2"/>
    <property type="match status" value="1"/>
</dbReference>
<dbReference type="Gene3D" id="3.40.50.10330">
    <property type="entry name" value="Probable inorganic polyphosphate/atp-NAD kinase, domain 1"/>
    <property type="match status" value="1"/>
</dbReference>
<evidence type="ECO:0000313" key="7">
    <source>
        <dbReference type="EMBL" id="HGK28464.1"/>
    </source>
</evidence>
<comment type="similarity">
    <text evidence="6">Belongs to the NAD kinase family.</text>
</comment>
<sequence length="281" mass="30329">MRIGLVVNHSKPLASAFVPDFVQWLAAQGCRPLLADTAARALRIRAFAVAERHLVSRTDLVVAIGGDGTLLRAARLVGARETPIMGINVGGLGFLTEFSLQEARDGILQFRRGRHVEEHRMLLKCRCGKRTGYVLNDCALNMGASGRVIEVLVHSDRLFVNRFVGDGIVIATPTGSTAYSLAAGGPVVHPTMQAILLTPLCPHALAARPVILPGDAKVQLELAPGSEAATLNLDGQTRWPVQPGRPVVLSRARFCVRLVTPQNKTCFQILRDKLKWSGSPV</sequence>
<dbReference type="GO" id="GO:0005524">
    <property type="term" value="F:ATP binding"/>
    <property type="evidence" value="ECO:0007669"/>
    <property type="project" value="UniProtKB-KW"/>
</dbReference>
<organism evidence="7">
    <name type="scientific">candidate division WOR-3 bacterium</name>
    <dbReference type="NCBI Taxonomy" id="2052148"/>
    <lineage>
        <taxon>Bacteria</taxon>
        <taxon>Bacteria division WOR-3</taxon>
    </lineage>
</organism>
<keyword evidence="6" id="KW-0547">Nucleotide-binding</keyword>
<keyword evidence="2 6" id="KW-0418">Kinase</keyword>
<name>A0A7C4CE85_UNCW3</name>
<feature type="binding site" evidence="6">
    <location>
        <position position="166"/>
    </location>
    <ligand>
        <name>NAD(+)</name>
        <dbReference type="ChEBI" id="CHEBI:57540"/>
    </ligand>
</feature>